<dbReference type="OMA" id="PASITIC"/>
<dbReference type="AlphaFoldDB" id="I7I877"/>
<dbReference type="OrthoDB" id="364645at2759"/>
<evidence type="ECO:0000256" key="2">
    <source>
        <dbReference type="SAM" id="Phobius"/>
    </source>
</evidence>
<feature type="transmembrane region" description="Helical" evidence="2">
    <location>
        <begin position="555"/>
        <end position="574"/>
    </location>
</feature>
<feature type="transmembrane region" description="Helical" evidence="2">
    <location>
        <begin position="695"/>
        <end position="718"/>
    </location>
</feature>
<sequence length="880" mass="99429">MTCNEFALGQFQCPESCPIWVPNPVWKCVGACIRTDDDCYLYNPMLHYADSKSNRCLPCTIPGCISCQVYTDSIFSAPSWDHGISSLDTLSHDKLSYYKNNSLVDMRMNCYKCAKGYILSDDKSKCIYKPSLIWNKTRTFFKFIAILCSVLALTIILRLVKPNIKLLRAAIRNSEKFKFYRDKNLYPLSTNLNKDNVAGIGILYYFRRLHSSTIVILVLALSSLCREGPSYSKFIRSNNVTLSLDTDGKHIFSGESLFETKDTCLDLLNTDIKGHKNVSDISSTYYMNSYYFISIASYITVLFLTIIFAFPDAQEKLAHVTDSSCVVILVSGLSKHLDTEGKIEDHYEMMTGIRPVAVVCYDYKGYYNRVVDLVIEQNKYLQGYSDEDLSGNDTISSCQTAINNKTTIVKLMNGGSGGSLEEFEIINAVKPTGKAYLQFQKSNRNVERLLSKHECIKLLDDIDWGSFSENNVPFRPILFILCCIVIICIWIFLFYIPYAFYSLSDLNLWGGKGDRFTATLCTTLFVRIGQMLVSNSICYLTRFIGFASKSKSDSFQLLTLYSFQLVNLLLNSLVTHLNKYGGQMKLFSLFNYHKKNDGLPQSLLLAEEVSLSKSISIYILPTLVIVPNVMDPLYTYLIPFCISSIYILCSDMKLSKACKLIKPPKIELVNAYSTLLVNLTSAFFLQFLIHDTWESFFSLIALALLFICLSYINTYLLLRHSAKASYNSPTIDDMALKIWAFPTGILAASPGYWLWRMGRSPLIMIISFLGHVSLYILFIVYIKPHINLKLPRQIASFNTSTASTGKGPLPYSTSPMHVLKSFAKLNSNRLLGSSSGQLESQLLVLSKLDLTTQLHYYQGDEDGLEHGKTTPSDGDEYKIV</sequence>
<proteinExistence type="predicted"/>
<name>I7I877_BABMR</name>
<accession>I7I877</accession>
<dbReference type="Proteomes" id="UP000002899">
    <property type="component" value="Chromosome I"/>
</dbReference>
<reference evidence="3 4" key="2">
    <citation type="journal article" date="2013" name="PLoS ONE">
        <title>Whole genome mapping and re-organization of the nuclear and mitochondrial genomes of Babesia microti isolates.</title>
        <authorList>
            <person name="Cornillot E."/>
            <person name="Dassouli A."/>
            <person name="Garg A."/>
            <person name="Pachikara N."/>
            <person name="Randazzo S."/>
            <person name="Depoix D."/>
            <person name="Carcy B."/>
            <person name="Delbecq S."/>
            <person name="Frutos R."/>
            <person name="Silva J.C."/>
            <person name="Sutton R."/>
            <person name="Krause P.J."/>
            <person name="Mamoun C.B."/>
        </authorList>
    </citation>
    <scope>NUCLEOTIDE SEQUENCE [LARGE SCALE GENOMIC DNA]</scope>
    <source>
        <strain evidence="3 4">RI</strain>
    </source>
</reference>
<feature type="transmembrane region" description="Helical" evidence="2">
    <location>
        <begin position="477"/>
        <end position="496"/>
    </location>
</feature>
<keyword evidence="2" id="KW-0472">Membrane</keyword>
<evidence type="ECO:0000313" key="3">
    <source>
        <dbReference type="EMBL" id="CCF72938.1"/>
    </source>
</evidence>
<keyword evidence="4" id="KW-1185">Reference proteome</keyword>
<gene>
    <name evidence="3" type="ORF">BMR1_01G02390</name>
</gene>
<feature type="region of interest" description="Disordered" evidence="1">
    <location>
        <begin position="861"/>
        <end position="880"/>
    </location>
</feature>
<protein>
    <submittedName>
        <fullName evidence="3">Uncharacterized protein</fullName>
    </submittedName>
</protein>
<feature type="transmembrane region" description="Helical" evidence="2">
    <location>
        <begin position="290"/>
        <end position="310"/>
    </location>
</feature>
<feature type="transmembrane region" description="Helical" evidence="2">
    <location>
        <begin position="633"/>
        <end position="649"/>
    </location>
</feature>
<dbReference type="GeneID" id="24423554"/>
<feature type="transmembrane region" description="Helical" evidence="2">
    <location>
        <begin position="139"/>
        <end position="160"/>
    </location>
</feature>
<keyword evidence="2" id="KW-0812">Transmembrane</keyword>
<keyword evidence="2" id="KW-1133">Transmembrane helix</keyword>
<dbReference type="EMBL" id="FO082871">
    <property type="protein sequence ID" value="CCF72938.1"/>
    <property type="molecule type" value="Genomic_DNA"/>
</dbReference>
<feature type="transmembrane region" description="Helical" evidence="2">
    <location>
        <begin position="761"/>
        <end position="782"/>
    </location>
</feature>
<dbReference type="VEuPathDB" id="PiroplasmaDB:BMR1_01G02390"/>
<dbReference type="RefSeq" id="XP_012647547.1">
    <property type="nucleotide sequence ID" value="XM_012792093.1"/>
</dbReference>
<dbReference type="KEGG" id="bmic:BMR1_01G02390"/>
<feature type="transmembrane region" description="Helical" evidence="2">
    <location>
        <begin position="669"/>
        <end position="689"/>
    </location>
</feature>
<evidence type="ECO:0000256" key="1">
    <source>
        <dbReference type="SAM" id="MobiDB-lite"/>
    </source>
</evidence>
<reference evidence="3 4" key="3">
    <citation type="journal article" date="2016" name="Sci. Rep.">
        <title>Genome-wide diversity and gene expression profiling of Babesia microti isolates identify polymorphic genes that mediate host-pathogen interactions.</title>
        <authorList>
            <person name="Silva J.C."/>
            <person name="Cornillot E."/>
            <person name="McCracken C."/>
            <person name="Usmani-Brown S."/>
            <person name="Dwivedi A."/>
            <person name="Ifeonu O.O."/>
            <person name="Crabtree J."/>
            <person name="Gotia H.T."/>
            <person name="Virji A.Z."/>
            <person name="Reynes C."/>
            <person name="Colinge J."/>
            <person name="Kumar V."/>
            <person name="Lawres L."/>
            <person name="Pazzi J.E."/>
            <person name="Pablo J.V."/>
            <person name="Hung C."/>
            <person name="Brancato J."/>
            <person name="Kumari P."/>
            <person name="Orvis J."/>
            <person name="Tretina K."/>
            <person name="Chibucos M."/>
            <person name="Ott S."/>
            <person name="Sadzewicz L."/>
            <person name="Sengamalay N."/>
            <person name="Shetty A.C."/>
            <person name="Su Q."/>
            <person name="Tallon L."/>
            <person name="Fraser C.M."/>
            <person name="Frutos R."/>
            <person name="Molina D.M."/>
            <person name="Krause P.J."/>
            <person name="Ben Mamoun C."/>
        </authorList>
    </citation>
    <scope>NUCLEOTIDE SEQUENCE [LARGE SCALE GENOMIC DNA]</scope>
    <source>
        <strain evidence="3 4">RI</strain>
    </source>
</reference>
<organism evidence="3 4">
    <name type="scientific">Babesia microti (strain RI)</name>
    <dbReference type="NCBI Taxonomy" id="1133968"/>
    <lineage>
        <taxon>Eukaryota</taxon>
        <taxon>Sar</taxon>
        <taxon>Alveolata</taxon>
        <taxon>Apicomplexa</taxon>
        <taxon>Aconoidasida</taxon>
        <taxon>Piroplasmida</taxon>
        <taxon>Babesiidae</taxon>
        <taxon>Babesia</taxon>
    </lineage>
</organism>
<evidence type="ECO:0000313" key="4">
    <source>
        <dbReference type="Proteomes" id="UP000002899"/>
    </source>
</evidence>
<feature type="transmembrane region" description="Helical" evidence="2">
    <location>
        <begin position="738"/>
        <end position="755"/>
    </location>
</feature>
<reference evidence="3 4" key="1">
    <citation type="journal article" date="2012" name="Nucleic Acids Res.">
        <title>Sequencing of the smallest Apicomplexan genome from the human pathogen Babesia microti.</title>
        <authorList>
            <person name="Cornillot E."/>
            <person name="Hadj-Kaddour K."/>
            <person name="Dassouli A."/>
            <person name="Noel B."/>
            <person name="Ranwez V."/>
            <person name="Vacherie B."/>
            <person name="Augagneur Y."/>
            <person name="Bres V."/>
            <person name="Duclos A."/>
            <person name="Randazzo S."/>
            <person name="Carcy B."/>
            <person name="Debierre-Grockiego F."/>
            <person name="Delbecq S."/>
            <person name="Moubri-Menage K."/>
            <person name="Shams-Eldin H."/>
            <person name="Usmani-Brown S."/>
            <person name="Bringaud F."/>
            <person name="Wincker P."/>
            <person name="Vivares C.P."/>
            <person name="Schwarz R.T."/>
            <person name="Schetters T.P."/>
            <person name="Krause P.J."/>
            <person name="Gorenflot A."/>
            <person name="Berry V."/>
            <person name="Barbe V."/>
            <person name="Ben Mamoun C."/>
        </authorList>
    </citation>
    <scope>NUCLEOTIDE SEQUENCE [LARGE SCALE GENOMIC DNA]</scope>
    <source>
        <strain evidence="3 4">RI</strain>
    </source>
</reference>